<dbReference type="Gramene" id="RZC80283">
    <property type="protein sequence ID" value="RZC80283"/>
    <property type="gene ID" value="C5167_042867"/>
</dbReference>
<protein>
    <submittedName>
        <fullName evidence="2">Uncharacterized protein</fullName>
    </submittedName>
</protein>
<dbReference type="Proteomes" id="UP000316621">
    <property type="component" value="Chromosome 10"/>
</dbReference>
<accession>A0A4Y7L404</accession>
<dbReference type="PANTHER" id="PTHR33401">
    <property type="entry name" value="LIGHT-HARVESTING COMPLEX-LIKE PROTEIN OHP2, CHLOROPLASTIC"/>
    <property type="match status" value="1"/>
</dbReference>
<feature type="region of interest" description="Disordered" evidence="1">
    <location>
        <begin position="17"/>
        <end position="103"/>
    </location>
</feature>
<reference evidence="2 3" key="1">
    <citation type="journal article" date="2018" name="Science">
        <title>The opium poppy genome and morphinan production.</title>
        <authorList>
            <person name="Guo L."/>
            <person name="Winzer T."/>
            <person name="Yang X."/>
            <person name="Li Y."/>
            <person name="Ning Z."/>
            <person name="He Z."/>
            <person name="Teodor R."/>
            <person name="Lu Y."/>
            <person name="Bowser T.A."/>
            <person name="Graham I.A."/>
            <person name="Ye K."/>
        </authorList>
    </citation>
    <scope>NUCLEOTIDE SEQUENCE [LARGE SCALE GENOMIC DNA]</scope>
    <source>
        <strain evidence="3">cv. HN1</strain>
        <tissue evidence="2">Leaves</tissue>
    </source>
</reference>
<feature type="compositionally biased region" description="Acidic residues" evidence="1">
    <location>
        <begin position="28"/>
        <end position="41"/>
    </location>
</feature>
<dbReference type="OMA" id="RKVKWND"/>
<sequence length="103" mass="11716">MDTDLKIPNICTINTLKDSLDTEKIEAEEAEEEEEDEDEKDESSSLLSPRKGGISKKRSKKTRRKVQWNDKDGDNLVEILEFQPSDSSDTDEEDSDSCICTIM</sequence>
<dbReference type="EMBL" id="CM010724">
    <property type="protein sequence ID" value="RZC80283.1"/>
    <property type="molecule type" value="Genomic_DNA"/>
</dbReference>
<evidence type="ECO:0000256" key="1">
    <source>
        <dbReference type="SAM" id="MobiDB-lite"/>
    </source>
</evidence>
<feature type="compositionally biased region" description="Basic residues" evidence="1">
    <location>
        <begin position="53"/>
        <end position="66"/>
    </location>
</feature>
<evidence type="ECO:0000313" key="2">
    <source>
        <dbReference type="EMBL" id="RZC80283.1"/>
    </source>
</evidence>
<proteinExistence type="predicted"/>
<name>A0A4Y7L404_PAPSO</name>
<feature type="compositionally biased region" description="Basic and acidic residues" evidence="1">
    <location>
        <begin position="18"/>
        <end position="27"/>
    </location>
</feature>
<dbReference type="PROSITE" id="PS00018">
    <property type="entry name" value="EF_HAND_1"/>
    <property type="match status" value="1"/>
</dbReference>
<keyword evidence="3" id="KW-1185">Reference proteome</keyword>
<dbReference type="AlphaFoldDB" id="A0A4Y7L404"/>
<dbReference type="PANTHER" id="PTHR33401:SF2">
    <property type="entry name" value="OS03G0138400 PROTEIN"/>
    <property type="match status" value="1"/>
</dbReference>
<gene>
    <name evidence="2" type="ORF">C5167_042867</name>
</gene>
<evidence type="ECO:0000313" key="3">
    <source>
        <dbReference type="Proteomes" id="UP000316621"/>
    </source>
</evidence>
<organism evidence="2 3">
    <name type="scientific">Papaver somniferum</name>
    <name type="common">Opium poppy</name>
    <dbReference type="NCBI Taxonomy" id="3469"/>
    <lineage>
        <taxon>Eukaryota</taxon>
        <taxon>Viridiplantae</taxon>
        <taxon>Streptophyta</taxon>
        <taxon>Embryophyta</taxon>
        <taxon>Tracheophyta</taxon>
        <taxon>Spermatophyta</taxon>
        <taxon>Magnoliopsida</taxon>
        <taxon>Ranunculales</taxon>
        <taxon>Papaveraceae</taxon>
        <taxon>Papaveroideae</taxon>
        <taxon>Papaver</taxon>
    </lineage>
</organism>
<dbReference type="InterPro" id="IPR018247">
    <property type="entry name" value="EF_Hand_1_Ca_BS"/>
</dbReference>